<dbReference type="InterPro" id="IPR001969">
    <property type="entry name" value="Aspartic_peptidase_AS"/>
</dbReference>
<dbReference type="AlphaFoldDB" id="E9I100"/>
<dbReference type="PROSITE" id="PS00141">
    <property type="entry name" value="ASP_PROTEASE"/>
    <property type="match status" value="1"/>
</dbReference>
<dbReference type="KEGG" id="dpx:DAPPUDRAFT_120328"/>
<feature type="compositionally biased region" description="Basic and acidic residues" evidence="1">
    <location>
        <begin position="828"/>
        <end position="845"/>
    </location>
</feature>
<dbReference type="InParanoid" id="E9I100"/>
<dbReference type="PANTHER" id="PTHR38128">
    <property type="entry name" value="GAMETOCYTOGENESIS-IMPLICATED PROTEIN"/>
    <property type="match status" value="1"/>
</dbReference>
<feature type="compositionally biased region" description="Polar residues" evidence="1">
    <location>
        <begin position="892"/>
        <end position="902"/>
    </location>
</feature>
<dbReference type="PANTHER" id="PTHR38128:SF2">
    <property type="entry name" value="OLIGOMERIC GOLGI COMPLEX SUBUNIT 4, PUTATIVE-RELATED"/>
    <property type="match status" value="1"/>
</dbReference>
<dbReference type="GO" id="GO:0006508">
    <property type="term" value="P:proteolysis"/>
    <property type="evidence" value="ECO:0007669"/>
    <property type="project" value="InterPro"/>
</dbReference>
<dbReference type="EMBL" id="GL733664">
    <property type="protein sequence ID" value="EFX62330.1"/>
    <property type="molecule type" value="Genomic_DNA"/>
</dbReference>
<protein>
    <recommendedName>
        <fullName evidence="4">Peptidase A2 domain-containing protein</fullName>
    </recommendedName>
</protein>
<dbReference type="Proteomes" id="UP000000305">
    <property type="component" value="Unassembled WGS sequence"/>
</dbReference>
<evidence type="ECO:0000256" key="1">
    <source>
        <dbReference type="SAM" id="MobiDB-lite"/>
    </source>
</evidence>
<reference evidence="2 3" key="1">
    <citation type="journal article" date="2011" name="Science">
        <title>The ecoresponsive genome of Daphnia pulex.</title>
        <authorList>
            <person name="Colbourne J.K."/>
            <person name="Pfrender M.E."/>
            <person name="Gilbert D."/>
            <person name="Thomas W.K."/>
            <person name="Tucker A."/>
            <person name="Oakley T.H."/>
            <person name="Tokishita S."/>
            <person name="Aerts A."/>
            <person name="Arnold G.J."/>
            <person name="Basu M.K."/>
            <person name="Bauer D.J."/>
            <person name="Caceres C.E."/>
            <person name="Carmel L."/>
            <person name="Casola C."/>
            <person name="Choi J.H."/>
            <person name="Detter J.C."/>
            <person name="Dong Q."/>
            <person name="Dusheyko S."/>
            <person name="Eads B.D."/>
            <person name="Frohlich T."/>
            <person name="Geiler-Samerotte K.A."/>
            <person name="Gerlach D."/>
            <person name="Hatcher P."/>
            <person name="Jogdeo S."/>
            <person name="Krijgsveld J."/>
            <person name="Kriventseva E.V."/>
            <person name="Kultz D."/>
            <person name="Laforsch C."/>
            <person name="Lindquist E."/>
            <person name="Lopez J."/>
            <person name="Manak J.R."/>
            <person name="Muller J."/>
            <person name="Pangilinan J."/>
            <person name="Patwardhan R.P."/>
            <person name="Pitluck S."/>
            <person name="Pritham E.J."/>
            <person name="Rechtsteiner A."/>
            <person name="Rho M."/>
            <person name="Rogozin I.B."/>
            <person name="Sakarya O."/>
            <person name="Salamov A."/>
            <person name="Schaack S."/>
            <person name="Shapiro H."/>
            <person name="Shiga Y."/>
            <person name="Skalitzky C."/>
            <person name="Smith Z."/>
            <person name="Souvorov A."/>
            <person name="Sung W."/>
            <person name="Tang Z."/>
            <person name="Tsuchiya D."/>
            <person name="Tu H."/>
            <person name="Vos H."/>
            <person name="Wang M."/>
            <person name="Wolf Y.I."/>
            <person name="Yamagata H."/>
            <person name="Yamada T."/>
            <person name="Ye Y."/>
            <person name="Shaw J.R."/>
            <person name="Andrews J."/>
            <person name="Crease T.J."/>
            <person name="Tang H."/>
            <person name="Lucas S.M."/>
            <person name="Robertson H.M."/>
            <person name="Bork P."/>
            <person name="Koonin E.V."/>
            <person name="Zdobnov E.M."/>
            <person name="Grigoriev I.V."/>
            <person name="Lynch M."/>
            <person name="Boore J.L."/>
        </authorList>
    </citation>
    <scope>NUCLEOTIDE SEQUENCE [LARGE SCALE GENOMIC DNA]</scope>
</reference>
<feature type="compositionally biased region" description="Basic residues" evidence="1">
    <location>
        <begin position="876"/>
        <end position="888"/>
    </location>
</feature>
<sequence>MGNQVDEQILRLYLDVKEPSNKILPDLTSQLPFLNLALHTLKERRNDFQSGERKIWKQLRELMRDIKWTIDDPKPIDLTQAFYTLQCLTHLVESQATPPIPIISKKSKTILKETKEIFLTYTRRILTFQLGQYLSLRTLEEYVPNPPAEFLGFVKREDIANRDESGDYHEFLLNQIEFMFDFLHESFDTFQKIFLENTQTLIQFLKKLHKIQSIHNFQPELIRLQYRLNNFPRINWTFDREEVDNNKTLLAKTKRDLQIVLDFLQAPPPPHQSQIVRQAATPCHAHSKTRRAQRYRQPRRHLPDDRAREGPPTTAAGKPVNINCGFGSVDREPHNKSRQIARLTTQNNESTPRIPLTSFQIPFQALFDTGAARSIIHEKLFRKLPLQSRDTCSTLDFNLYDVHNKKLNTLGKVTLPIRYGKSTLLQEFIITDGISEDCILGWDAIRKHGFTIDGETSSIYLAKETLGQAKSRAPDISIILHKRRAICRRTAVVVEAKTTGSFPYVSPLATFIFTPSEKLPKGIHIQQFIGRISASGKYEIIIENQSSNDIFLPRAIQLGTIEVVCNVIGQVTCKSTGEENTIDDELDLTIIRDVDPQFQKPVLQILTDFKKMFATKNSQLGSTDLIKHSIDIQGRGPIRQRPYRHPRSHTAALQRQLSELKKAGIIRVAEESGKARERQRAQYNKRANENEYKVGDKVLLDIRVVKTGDSKKFTSKYKGPYRIIKVYANKTVDIADSSYVTQRVHVNRVKPLFETMLWRQEPCPAFESTFDVGNWYRATTETDTQTAKDPNGKAQRAKNNSSATCATSGDKDNESDWETCSDCSTDSDNEKNKIIRGKEDVREDVTETLQENTNEEETIQNAEIGVEPSTSASPNKVKKKVGRPKKSAHPVNPSTSPAQTEQ</sequence>
<dbReference type="Gene3D" id="2.40.70.10">
    <property type="entry name" value="Acid Proteases"/>
    <property type="match status" value="1"/>
</dbReference>
<accession>E9I100</accession>
<dbReference type="CDD" id="cd00303">
    <property type="entry name" value="retropepsin_like"/>
    <property type="match status" value="1"/>
</dbReference>
<feature type="region of interest" description="Disordered" evidence="1">
    <location>
        <begin position="781"/>
        <end position="902"/>
    </location>
</feature>
<evidence type="ECO:0000313" key="3">
    <source>
        <dbReference type="Proteomes" id="UP000000305"/>
    </source>
</evidence>
<feature type="region of interest" description="Disordered" evidence="1">
    <location>
        <begin position="279"/>
        <end position="322"/>
    </location>
</feature>
<dbReference type="OrthoDB" id="425619at2759"/>
<dbReference type="SUPFAM" id="SSF50630">
    <property type="entry name" value="Acid proteases"/>
    <property type="match status" value="1"/>
</dbReference>
<dbReference type="SUPFAM" id="SSF56672">
    <property type="entry name" value="DNA/RNA polymerases"/>
    <property type="match status" value="1"/>
</dbReference>
<dbReference type="GO" id="GO:0071897">
    <property type="term" value="P:DNA biosynthetic process"/>
    <property type="evidence" value="ECO:0007669"/>
    <property type="project" value="UniProtKB-ARBA"/>
</dbReference>
<evidence type="ECO:0008006" key="4">
    <source>
        <dbReference type="Google" id="ProtNLM"/>
    </source>
</evidence>
<feature type="compositionally biased region" description="Polar residues" evidence="1">
    <location>
        <begin position="797"/>
        <end position="807"/>
    </location>
</feature>
<feature type="compositionally biased region" description="Basic residues" evidence="1">
    <location>
        <begin position="285"/>
        <end position="300"/>
    </location>
</feature>
<keyword evidence="3" id="KW-1185">Reference proteome</keyword>
<dbReference type="InterPro" id="IPR021109">
    <property type="entry name" value="Peptidase_aspartic_dom_sf"/>
</dbReference>
<feature type="non-terminal residue" evidence="2">
    <location>
        <position position="1"/>
    </location>
</feature>
<proteinExistence type="predicted"/>
<dbReference type="GO" id="GO:0004190">
    <property type="term" value="F:aspartic-type endopeptidase activity"/>
    <property type="evidence" value="ECO:0007669"/>
    <property type="project" value="InterPro"/>
</dbReference>
<dbReference type="HOGENOM" id="CLU_321504_0_0_1"/>
<organism evidence="2 3">
    <name type="scientific">Daphnia pulex</name>
    <name type="common">Water flea</name>
    <dbReference type="NCBI Taxonomy" id="6669"/>
    <lineage>
        <taxon>Eukaryota</taxon>
        <taxon>Metazoa</taxon>
        <taxon>Ecdysozoa</taxon>
        <taxon>Arthropoda</taxon>
        <taxon>Crustacea</taxon>
        <taxon>Branchiopoda</taxon>
        <taxon>Diplostraca</taxon>
        <taxon>Cladocera</taxon>
        <taxon>Anomopoda</taxon>
        <taxon>Daphniidae</taxon>
        <taxon>Daphnia</taxon>
    </lineage>
</organism>
<evidence type="ECO:0000313" key="2">
    <source>
        <dbReference type="EMBL" id="EFX62330.1"/>
    </source>
</evidence>
<name>E9I100_DAPPU</name>
<dbReference type="InterPro" id="IPR043502">
    <property type="entry name" value="DNA/RNA_pol_sf"/>
</dbReference>
<gene>
    <name evidence="2" type="ORF">DAPPUDRAFT_120328</name>
</gene>